<accession>A0A0U3HM31</accession>
<dbReference type="RefSeq" id="WP_011277294.1">
    <property type="nucleotide sequence ID" value="NZ_BHWZ01000001.1"/>
</dbReference>
<dbReference type="Proteomes" id="UP000065473">
    <property type="component" value="Chromosome"/>
</dbReference>
<evidence type="ECO:0000313" key="4">
    <source>
        <dbReference type="Proteomes" id="UP000065473"/>
    </source>
</evidence>
<name>A0A0U3HM31_9CREN</name>
<evidence type="ECO:0000313" key="1">
    <source>
        <dbReference type="EMBL" id="ALU29251.1"/>
    </source>
</evidence>
<dbReference type="PaxDb" id="1435377-SUSAZ_01930"/>
<evidence type="ECO:0000313" key="2">
    <source>
        <dbReference type="EMBL" id="ALU31980.1"/>
    </source>
</evidence>
<dbReference type="OMA" id="HSMTEPL"/>
<evidence type="ECO:0000313" key="3">
    <source>
        <dbReference type="Proteomes" id="UP000060043"/>
    </source>
</evidence>
<dbReference type="Proteomes" id="UP000060043">
    <property type="component" value="Chromosome"/>
</dbReference>
<dbReference type="STRING" id="1435377.SUSAZ_01930"/>
<sequence length="104" mass="12247">MLKYYEYTRHTLCEPLLTINIYKKVEDGKVIALTRISVYKNTSIVTYETDKLDGAEILELIPTAIDSLIKTIKKYYDSKFDDITVFGERQLVDSFLDKFYEEEE</sequence>
<protein>
    <submittedName>
        <fullName evidence="2">Uncharacterized protein</fullName>
    </submittedName>
</protein>
<dbReference type="AlphaFoldDB" id="A0A0U3HM31"/>
<dbReference type="EMBL" id="CP013694">
    <property type="protein sequence ID" value="ALU29251.1"/>
    <property type="molecule type" value="Genomic_DNA"/>
</dbReference>
<organism evidence="2 3">
    <name type="scientific">Sulfolobus acidocaldarius</name>
    <dbReference type="NCBI Taxonomy" id="2285"/>
    <lineage>
        <taxon>Archaea</taxon>
        <taxon>Thermoproteota</taxon>
        <taxon>Thermoprotei</taxon>
        <taxon>Sulfolobales</taxon>
        <taxon>Sulfolobaceae</taxon>
        <taxon>Sulfolobus</taxon>
    </lineage>
</organism>
<gene>
    <name evidence="1" type="ORF">ATY89_04405</name>
    <name evidence="2" type="ORF">ATZ20_07430</name>
</gene>
<dbReference type="OrthoDB" id="32976at2157"/>
<dbReference type="GeneID" id="14550905"/>
<proteinExistence type="predicted"/>
<dbReference type="EMBL" id="CP013695">
    <property type="protein sequence ID" value="ALU31980.1"/>
    <property type="molecule type" value="Genomic_DNA"/>
</dbReference>
<reference evidence="3 4" key="1">
    <citation type="submission" date="2015-12" db="EMBL/GenBank/DDBJ databases">
        <title>A stable core within a dynamic pangenome in Sulfolobus acidocaldarius.</title>
        <authorList>
            <person name="Anderson R."/>
            <person name="Kouris A."/>
            <person name="Seward C."/>
            <person name="Campbell K."/>
            <person name="Whitaker R."/>
        </authorList>
    </citation>
    <scope>NUCLEOTIDE SEQUENCE [LARGE SCALE GENOMIC DNA]</scope>
    <source>
        <strain evidence="1 4">GG12-C01-09</strain>
        <strain evidence="2 3">NG05B_CO5_07</strain>
    </source>
</reference>